<organism evidence="1 2">
    <name type="scientific">Cystobacter fuscus (strain ATCC 25194 / DSM 2262 / NBRC 100088 / M29)</name>
    <dbReference type="NCBI Taxonomy" id="1242864"/>
    <lineage>
        <taxon>Bacteria</taxon>
        <taxon>Pseudomonadati</taxon>
        <taxon>Myxococcota</taxon>
        <taxon>Myxococcia</taxon>
        <taxon>Myxococcales</taxon>
        <taxon>Cystobacterineae</taxon>
        <taxon>Archangiaceae</taxon>
        <taxon>Cystobacter</taxon>
    </lineage>
</organism>
<reference evidence="1" key="1">
    <citation type="submission" date="2013-05" db="EMBL/GenBank/DDBJ databases">
        <title>Genome assembly of Cystobacter fuscus DSM 2262.</title>
        <authorList>
            <person name="Sharma G."/>
            <person name="Khatri I."/>
            <person name="Kaur C."/>
            <person name="Mayilraj S."/>
            <person name="Subramanian S."/>
        </authorList>
    </citation>
    <scope>NUCLEOTIDE SEQUENCE [LARGE SCALE GENOMIC DNA]</scope>
    <source>
        <strain evidence="1">DSM 2262</strain>
    </source>
</reference>
<dbReference type="AlphaFoldDB" id="S9P1S4"/>
<evidence type="ECO:0000313" key="2">
    <source>
        <dbReference type="Proteomes" id="UP000011682"/>
    </source>
</evidence>
<protein>
    <submittedName>
        <fullName evidence="1">Uncharacterized protein</fullName>
    </submittedName>
</protein>
<gene>
    <name evidence="1" type="ORF">D187_003897</name>
</gene>
<sequence>MLPRLGTPARPTRVQVKNVIHETSEFNEFSIFQRLGGRG</sequence>
<dbReference type="Proteomes" id="UP000011682">
    <property type="component" value="Unassembled WGS sequence"/>
</dbReference>
<evidence type="ECO:0000313" key="1">
    <source>
        <dbReference type="EMBL" id="EPX58425.1"/>
    </source>
</evidence>
<name>S9P1S4_CYSF2</name>
<proteinExistence type="predicted"/>
<comment type="caution">
    <text evidence="1">The sequence shown here is derived from an EMBL/GenBank/DDBJ whole genome shotgun (WGS) entry which is preliminary data.</text>
</comment>
<accession>S9P1S4</accession>
<keyword evidence="2" id="KW-1185">Reference proteome</keyword>
<dbReference type="EMBL" id="ANAH02000024">
    <property type="protein sequence ID" value="EPX58425.1"/>
    <property type="molecule type" value="Genomic_DNA"/>
</dbReference>